<gene>
    <name evidence="2" type="ORF">RISK_003782</name>
</gene>
<accession>A0A0J1BCF8</accession>
<feature type="region of interest" description="Disordered" evidence="1">
    <location>
        <begin position="23"/>
        <end position="42"/>
    </location>
</feature>
<dbReference type="EMBL" id="LECT01000029">
    <property type="protein sequence ID" value="KLU04196.1"/>
    <property type="molecule type" value="Genomic_DNA"/>
</dbReference>
<protein>
    <submittedName>
        <fullName evidence="2">Uncharacterized protein</fullName>
    </submittedName>
</protein>
<sequence length="42" mass="4710">MDNRGKLAVTFAEEECDIHQQIGTSKTKQQACFRDSKSHSSP</sequence>
<proteinExistence type="predicted"/>
<organism evidence="2 3">
    <name type="scientific">Rhodopirellula islandica</name>
    <dbReference type="NCBI Taxonomy" id="595434"/>
    <lineage>
        <taxon>Bacteria</taxon>
        <taxon>Pseudomonadati</taxon>
        <taxon>Planctomycetota</taxon>
        <taxon>Planctomycetia</taxon>
        <taxon>Pirellulales</taxon>
        <taxon>Pirellulaceae</taxon>
        <taxon>Rhodopirellula</taxon>
    </lineage>
</organism>
<dbReference type="AlphaFoldDB" id="A0A0J1BCF8"/>
<keyword evidence="3" id="KW-1185">Reference proteome</keyword>
<comment type="caution">
    <text evidence="2">The sequence shown here is derived from an EMBL/GenBank/DDBJ whole genome shotgun (WGS) entry which is preliminary data.</text>
</comment>
<dbReference type="Proteomes" id="UP000036367">
    <property type="component" value="Unassembled WGS sequence"/>
</dbReference>
<dbReference type="STRING" id="595434.RISK_003782"/>
<evidence type="ECO:0000256" key="1">
    <source>
        <dbReference type="SAM" id="MobiDB-lite"/>
    </source>
</evidence>
<evidence type="ECO:0000313" key="2">
    <source>
        <dbReference type="EMBL" id="KLU04196.1"/>
    </source>
</evidence>
<name>A0A0J1BCF8_RHOIS</name>
<dbReference type="PATRIC" id="fig|595434.4.peg.3591"/>
<evidence type="ECO:0000313" key="3">
    <source>
        <dbReference type="Proteomes" id="UP000036367"/>
    </source>
</evidence>
<reference evidence="2" key="1">
    <citation type="submission" date="2015-05" db="EMBL/GenBank/DDBJ databases">
        <title>Permanent draft genome of Rhodopirellula islandicus K833.</title>
        <authorList>
            <person name="Kizina J."/>
            <person name="Richter M."/>
            <person name="Glockner F.O."/>
            <person name="Harder J."/>
        </authorList>
    </citation>
    <scope>NUCLEOTIDE SEQUENCE [LARGE SCALE GENOMIC DNA]</scope>
    <source>
        <strain evidence="2">K833</strain>
    </source>
</reference>